<dbReference type="Gene3D" id="2.130.10.80">
    <property type="entry name" value="Galactose oxidase/kelch, beta-propeller"/>
    <property type="match status" value="1"/>
</dbReference>
<dbReference type="InterPro" id="IPR013783">
    <property type="entry name" value="Ig-like_fold"/>
</dbReference>
<dbReference type="Pfam" id="PF09118">
    <property type="entry name" value="GO-like_E_set"/>
    <property type="match status" value="1"/>
</dbReference>
<proteinExistence type="predicted"/>
<dbReference type="PROSITE" id="PS50292">
    <property type="entry name" value="PEROXIDASE_3"/>
    <property type="match status" value="1"/>
</dbReference>
<reference evidence="4" key="1">
    <citation type="submission" date="2023-06" db="EMBL/GenBank/DDBJ databases">
        <title>Genomic of Parafulvivirga corallium.</title>
        <authorList>
            <person name="Wang G."/>
        </authorList>
    </citation>
    <scope>NUCLEOTIDE SEQUENCE</scope>
    <source>
        <strain evidence="4">BMA10</strain>
    </source>
</reference>
<protein>
    <submittedName>
        <fullName evidence="4">DUF1929 domain-containing protein</fullName>
    </submittedName>
</protein>
<dbReference type="InterPro" id="IPR009880">
    <property type="entry name" value="Glyoxal_oxidase_N"/>
</dbReference>
<comment type="caution">
    <text evidence="4">The sequence shown here is derived from an EMBL/GenBank/DDBJ whole genome shotgun (WGS) entry which is preliminary data.</text>
</comment>
<dbReference type="InterPro" id="IPR011043">
    <property type="entry name" value="Gal_Oxase/kelch_b-propeller"/>
</dbReference>
<dbReference type="EMBL" id="JAUJEA010000019">
    <property type="protein sequence ID" value="MDN5205448.1"/>
    <property type="molecule type" value="Genomic_DNA"/>
</dbReference>
<dbReference type="SUPFAM" id="SSF81296">
    <property type="entry name" value="E set domains"/>
    <property type="match status" value="1"/>
</dbReference>
<feature type="domain" description="Glyoxal oxidase N-terminal" evidence="2">
    <location>
        <begin position="778"/>
        <end position="918"/>
    </location>
</feature>
<dbReference type="SUPFAM" id="SSF50965">
    <property type="entry name" value="Galactose oxidase, central domain"/>
    <property type="match status" value="1"/>
</dbReference>
<feature type="domain" description="Galactose oxidase-like Early set" evidence="3">
    <location>
        <begin position="928"/>
        <end position="1023"/>
    </location>
</feature>
<dbReference type="InterPro" id="IPR019791">
    <property type="entry name" value="Haem_peroxidase_animal"/>
</dbReference>
<name>A0ABT8KZA6_9BACT</name>
<dbReference type="InterPro" id="IPR015202">
    <property type="entry name" value="GO-like_E_set"/>
</dbReference>
<evidence type="ECO:0000313" key="5">
    <source>
        <dbReference type="Proteomes" id="UP001172082"/>
    </source>
</evidence>
<dbReference type="SUPFAM" id="SSF48113">
    <property type="entry name" value="Heme-dependent peroxidases"/>
    <property type="match status" value="1"/>
</dbReference>
<dbReference type="Gene3D" id="2.60.40.10">
    <property type="entry name" value="Immunoglobulins"/>
    <property type="match status" value="1"/>
</dbReference>
<dbReference type="Gene3D" id="1.10.640.10">
    <property type="entry name" value="Haem peroxidase domain superfamily, animal type"/>
    <property type="match status" value="1"/>
</dbReference>
<evidence type="ECO:0000259" key="2">
    <source>
        <dbReference type="Pfam" id="PF07250"/>
    </source>
</evidence>
<dbReference type="InterPro" id="IPR010255">
    <property type="entry name" value="Haem_peroxidase_sf"/>
</dbReference>
<sequence length="1025" mass="116271">MNDQTTRRHSDSYHKIEELKYADYSRLFPGLPPFQPADNLLMKLGGHKGSMVDHDFGRQGDAKTRSAGITFLGQFITHDITFDRLSSIEMPKDAEELKNYRTPSLELDCLYGRGSEKDPQFYNKKDKCLLALGRNDAGKDNDLPRDGDGIAIIGDSRNDENMMVSQLHLAFIKFHNAIVRQLRATAYVPEEKVFEEAQRKARWHYQWIVLHDFLPQIIDKKVIEDILKNGRRFYKPGDRLTIPVEFSAAAFRFGHSIVKPHYVMNDIFGGGTLHQLIGLKPVQEREVVQWRLFFWLDPAEKMQLGRKIDTKIAQPFFHLPDQIAPGLPIRSLPLITLIKGKTLGLPSGQEVAKSMGFTPYTQEELGIENTGLDEAPLWYYVLKEAELETDGERLGKVGGRIVAEVIIGLLQKDPESFLSKSPNWKPDLTSAISGHFSIEDLIRFAGVANNKEDQAIDPDTKKRRKRLKKYKKKFKHVKVHDPLTHGRWDILPYDSQIEAVHMSLLPTKKVLYYSGFRVAEAVNTETRIWNPKDGDIKKVITYGDIFCGGHCQTSNGRVLSTGGTMEYRNLPPIPPWLVRIIRPLSPLLARLFGTNPKFRIRFAGPTYLYLFDTKRDEWEFIGDMKGGRWYPTNTLLPDGKVLILSGTDEAGGFGNSDVYAEINRRMEVYSEEEGLSHVGDIPDFTHGQHGHHVHGGEGGHMHDVGIPGVEIDEGPDDGSFPSVYPRMFVLPLKQEEETRYSKGKAFCAGYGPETKMLDLATWKWEDIGNLKFTIRRDGCAALLPLKPPHYQARVIHFGGSIKQGLEAEATDTAEMIDFDTSEPKWEEINSSLGKRVNGVFTLLPNGKLLAYSGNATGRFDDPNHKVELFDPETKEWSYAAEQRIARGYHCTGVLLADGRVLASGTTPLGKYELGMEVYYPEYFFKGSRPVLVDMPSEIKHREKFEVKYEFSWDIKRVVLISPGSMTHAFDMNQRFIELEFEEKENKILSITSPKDGHVAPPGYYMLFILSEHGVPSMGEFIRILV</sequence>
<dbReference type="CDD" id="cd02851">
    <property type="entry name" value="E_set_GO_C"/>
    <property type="match status" value="1"/>
</dbReference>
<organism evidence="4 5">
    <name type="scientific">Splendidivirga corallicola</name>
    <dbReference type="NCBI Taxonomy" id="3051826"/>
    <lineage>
        <taxon>Bacteria</taxon>
        <taxon>Pseudomonadati</taxon>
        <taxon>Bacteroidota</taxon>
        <taxon>Cytophagia</taxon>
        <taxon>Cytophagales</taxon>
        <taxon>Splendidivirgaceae</taxon>
        <taxon>Splendidivirga</taxon>
    </lineage>
</organism>
<keyword evidence="1" id="KW-0732">Signal</keyword>
<dbReference type="InterPro" id="IPR014756">
    <property type="entry name" value="Ig_E-set"/>
</dbReference>
<dbReference type="Pfam" id="PF07250">
    <property type="entry name" value="Glyoxal_oxid_N"/>
    <property type="match status" value="1"/>
</dbReference>
<dbReference type="Pfam" id="PF03098">
    <property type="entry name" value="An_peroxidase"/>
    <property type="match status" value="1"/>
</dbReference>
<dbReference type="CDD" id="cd09819">
    <property type="entry name" value="An_peroxidase_bacterial_1"/>
    <property type="match status" value="1"/>
</dbReference>
<dbReference type="RefSeq" id="WP_346755470.1">
    <property type="nucleotide sequence ID" value="NZ_JAUJEA010000019.1"/>
</dbReference>
<accession>A0ABT8KZA6</accession>
<evidence type="ECO:0000313" key="4">
    <source>
        <dbReference type="EMBL" id="MDN5205448.1"/>
    </source>
</evidence>
<keyword evidence="5" id="KW-1185">Reference proteome</keyword>
<evidence type="ECO:0000256" key="1">
    <source>
        <dbReference type="ARBA" id="ARBA00022729"/>
    </source>
</evidence>
<evidence type="ECO:0000259" key="3">
    <source>
        <dbReference type="Pfam" id="PF09118"/>
    </source>
</evidence>
<dbReference type="PANTHER" id="PTHR32208">
    <property type="entry name" value="SECRETED PROTEIN-RELATED"/>
    <property type="match status" value="1"/>
</dbReference>
<dbReference type="InterPro" id="IPR037120">
    <property type="entry name" value="Haem_peroxidase_sf_animal"/>
</dbReference>
<dbReference type="PANTHER" id="PTHR32208:SF21">
    <property type="entry name" value="LOW QUALITY PROTEIN: ALDEHYDE OXIDASE GLOX-LIKE"/>
    <property type="match status" value="1"/>
</dbReference>
<gene>
    <name evidence="4" type="ORF">QQ008_28960</name>
</gene>
<dbReference type="InterPro" id="IPR037293">
    <property type="entry name" value="Gal_Oxidase_central_sf"/>
</dbReference>
<dbReference type="Proteomes" id="UP001172082">
    <property type="component" value="Unassembled WGS sequence"/>
</dbReference>